<dbReference type="PANTHER" id="PTHR40036">
    <property type="entry name" value="MACROCIN O-METHYLTRANSFERASE"/>
    <property type="match status" value="1"/>
</dbReference>
<dbReference type="PANTHER" id="PTHR40036:SF1">
    <property type="entry name" value="MACROCIN O-METHYLTRANSFERASE"/>
    <property type="match status" value="1"/>
</dbReference>
<protein>
    <submittedName>
        <fullName evidence="1">Macrocin-O-methyltransferase (TylF)</fullName>
    </submittedName>
</protein>
<gene>
    <name evidence="1" type="ORF">SAMN05216167_102321</name>
</gene>
<accession>A0A1I1LX45</accession>
<dbReference type="GO" id="GO:0008168">
    <property type="term" value="F:methyltransferase activity"/>
    <property type="evidence" value="ECO:0007669"/>
    <property type="project" value="UniProtKB-KW"/>
</dbReference>
<dbReference type="InterPro" id="IPR008884">
    <property type="entry name" value="TylF_MeTrfase"/>
</dbReference>
<keyword evidence="1" id="KW-0489">Methyltransferase</keyword>
<organism evidence="1 2">
    <name type="scientific">Spirosoma endophyticum</name>
    <dbReference type="NCBI Taxonomy" id="662367"/>
    <lineage>
        <taxon>Bacteria</taxon>
        <taxon>Pseudomonadati</taxon>
        <taxon>Bacteroidota</taxon>
        <taxon>Cytophagia</taxon>
        <taxon>Cytophagales</taxon>
        <taxon>Cytophagaceae</taxon>
        <taxon>Spirosoma</taxon>
    </lineage>
</organism>
<dbReference type="STRING" id="662367.SAMN05216167_102321"/>
<sequence length="221" mass="24939">MIQLPDFTRSFEYENNYYWASDVNRMAKVMAHYELYKMTLDIPGAIVECGVFKGASLIRLATFRQLMSNPTAKKIIGFDAFGRFPETEFTADKVWREKFISDSGEEGIDMDQLMTVLNHKGVGQNVELIQGDVCQTIPAYLEKHPELRISLLNIDVDVYEPTLAVLTHLYDRVVKGGVIMLDDYANVFPGANAAVEEFLAGKDVIVKRLPFAVTPCYVVKP</sequence>
<dbReference type="AlphaFoldDB" id="A0A1I1LX45"/>
<evidence type="ECO:0000313" key="2">
    <source>
        <dbReference type="Proteomes" id="UP000198598"/>
    </source>
</evidence>
<dbReference type="GO" id="GO:0032259">
    <property type="term" value="P:methylation"/>
    <property type="evidence" value="ECO:0007669"/>
    <property type="project" value="UniProtKB-KW"/>
</dbReference>
<dbReference type="Pfam" id="PF05711">
    <property type="entry name" value="TylF"/>
    <property type="match status" value="1"/>
</dbReference>
<dbReference type="OrthoDB" id="3826968at2"/>
<dbReference type="Proteomes" id="UP000198598">
    <property type="component" value="Unassembled WGS sequence"/>
</dbReference>
<dbReference type="EMBL" id="FOLQ01000002">
    <property type="protein sequence ID" value="SFC75518.1"/>
    <property type="molecule type" value="Genomic_DNA"/>
</dbReference>
<dbReference type="InterPro" id="IPR029063">
    <property type="entry name" value="SAM-dependent_MTases_sf"/>
</dbReference>
<dbReference type="Gene3D" id="3.40.50.150">
    <property type="entry name" value="Vaccinia Virus protein VP39"/>
    <property type="match status" value="1"/>
</dbReference>
<keyword evidence="2" id="KW-1185">Reference proteome</keyword>
<dbReference type="RefSeq" id="WP_093824232.1">
    <property type="nucleotide sequence ID" value="NZ_FOLQ01000002.1"/>
</dbReference>
<dbReference type="SUPFAM" id="SSF53335">
    <property type="entry name" value="S-adenosyl-L-methionine-dependent methyltransferases"/>
    <property type="match status" value="1"/>
</dbReference>
<keyword evidence="1" id="KW-0808">Transferase</keyword>
<reference evidence="1 2" key="1">
    <citation type="submission" date="2016-10" db="EMBL/GenBank/DDBJ databases">
        <authorList>
            <person name="de Groot N.N."/>
        </authorList>
    </citation>
    <scope>NUCLEOTIDE SEQUENCE [LARGE SCALE GENOMIC DNA]</scope>
    <source>
        <strain evidence="1 2">DSM 26130</strain>
    </source>
</reference>
<evidence type="ECO:0000313" key="1">
    <source>
        <dbReference type="EMBL" id="SFC75518.1"/>
    </source>
</evidence>
<name>A0A1I1LX45_9BACT</name>
<proteinExistence type="predicted"/>